<keyword evidence="1" id="KW-0812">Transmembrane</keyword>
<dbReference type="Proteomes" id="UP000255326">
    <property type="component" value="Unassembled WGS sequence"/>
</dbReference>
<dbReference type="OrthoDB" id="2388036at2"/>
<dbReference type="Pfam" id="PF09648">
    <property type="entry name" value="YycI"/>
    <property type="match status" value="1"/>
</dbReference>
<proteinExistence type="predicted"/>
<keyword evidence="4" id="KW-1185">Reference proteome</keyword>
<protein>
    <submittedName>
        <fullName evidence="3">Regulatory protein YycI of two-component signal transduction system YycFG</fullName>
    </submittedName>
</protein>
<keyword evidence="1" id="KW-1133">Transmembrane helix</keyword>
<dbReference type="Gene3D" id="2.40.128.690">
    <property type="entry name" value="YycH protein, domain 3-like"/>
    <property type="match status" value="1"/>
</dbReference>
<evidence type="ECO:0000259" key="2">
    <source>
        <dbReference type="Pfam" id="PF09648"/>
    </source>
</evidence>
<evidence type="ECO:0000313" key="4">
    <source>
        <dbReference type="Proteomes" id="UP000255326"/>
    </source>
</evidence>
<name>A0A370GCV1_9BACI</name>
<dbReference type="RefSeq" id="WP_158538398.1">
    <property type="nucleotide sequence ID" value="NZ_QQAY01000011.1"/>
</dbReference>
<dbReference type="EMBL" id="QQAY01000011">
    <property type="protein sequence ID" value="RDI40899.1"/>
    <property type="molecule type" value="Genomic_DNA"/>
</dbReference>
<dbReference type="GO" id="GO:0016020">
    <property type="term" value="C:membrane"/>
    <property type="evidence" value="ECO:0007669"/>
    <property type="project" value="InterPro"/>
</dbReference>
<organism evidence="3 4">
    <name type="scientific">Falsibacillus pallidus</name>
    <dbReference type="NCBI Taxonomy" id="493781"/>
    <lineage>
        <taxon>Bacteria</taxon>
        <taxon>Bacillati</taxon>
        <taxon>Bacillota</taxon>
        <taxon>Bacilli</taxon>
        <taxon>Bacillales</taxon>
        <taxon>Bacillaceae</taxon>
        <taxon>Falsibacillus</taxon>
    </lineage>
</organism>
<reference evidence="3 4" key="1">
    <citation type="submission" date="2018-07" db="EMBL/GenBank/DDBJ databases">
        <title>Genomic Encyclopedia of Type Strains, Phase IV (KMG-IV): sequencing the most valuable type-strain genomes for metagenomic binning, comparative biology and taxonomic classification.</title>
        <authorList>
            <person name="Goeker M."/>
        </authorList>
    </citation>
    <scope>NUCLEOTIDE SEQUENCE [LARGE SCALE GENOMIC DNA]</scope>
    <source>
        <strain evidence="3 4">DSM 25281</strain>
    </source>
</reference>
<feature type="domain" description="Regulatory protein YycH-like" evidence="2">
    <location>
        <begin position="32"/>
        <end position="252"/>
    </location>
</feature>
<accession>A0A370GCV1</accession>
<dbReference type="InterPro" id="IPR018604">
    <property type="entry name" value="YycI-like"/>
</dbReference>
<sequence>MDWNKTKTIFIIVFLILDVFLLSQLVKKNTTSQYLPKKDASIEEQLKEAGITYESLPQDKEKEKHYLLSVKTKKFSKEELDELEGQDAIIVNDTKISSTLDEPYKLGTDFDPEVLDTFVKDNIIGGEKYQFWRYNKESKKITYAQKFKDKVIFENVNGELTFYLNDKNEVVSYEQTMLDSIDEYNKEQIISSIQAVGTLFNRGMLRLDSNITNVELGYYTLVQTPESQVLTPTWHVVVNQGDKKDNLFVNAFEGSVITINKKLE</sequence>
<keyword evidence="1" id="KW-0472">Membrane</keyword>
<dbReference type="AlphaFoldDB" id="A0A370GCV1"/>
<comment type="caution">
    <text evidence="3">The sequence shown here is derived from an EMBL/GenBank/DDBJ whole genome shotgun (WGS) entry which is preliminary data.</text>
</comment>
<feature type="transmembrane region" description="Helical" evidence="1">
    <location>
        <begin position="9"/>
        <end position="26"/>
    </location>
</feature>
<evidence type="ECO:0000313" key="3">
    <source>
        <dbReference type="EMBL" id="RDI40899.1"/>
    </source>
</evidence>
<gene>
    <name evidence="3" type="ORF">DFR59_11142</name>
</gene>
<evidence type="ECO:0000256" key="1">
    <source>
        <dbReference type="SAM" id="Phobius"/>
    </source>
</evidence>